<proteinExistence type="predicted"/>
<keyword evidence="4" id="KW-1185">Reference proteome</keyword>
<reference evidence="5" key="2">
    <citation type="submission" date="2025-08" db="UniProtKB">
        <authorList>
            <consortium name="RefSeq"/>
        </authorList>
    </citation>
    <scope>IDENTIFICATION</scope>
    <source>
        <tissue evidence="5">Leaves</tissue>
    </source>
</reference>
<dbReference type="OrthoDB" id="419768at2759"/>
<name>A0A6P6SH96_COFAR</name>
<protein>
    <submittedName>
        <fullName evidence="5">16 kDa phloem protein 1 isoform X1</fullName>
    </submittedName>
</protein>
<evidence type="ECO:0000313" key="4">
    <source>
        <dbReference type="Proteomes" id="UP001652660"/>
    </source>
</evidence>
<dbReference type="GO" id="GO:0046872">
    <property type="term" value="F:metal ion binding"/>
    <property type="evidence" value="ECO:0007669"/>
    <property type="project" value="UniProtKB-KW"/>
</dbReference>
<dbReference type="SUPFAM" id="SSF49562">
    <property type="entry name" value="C2 domain (Calcium/lipid-binding domain, CaLB)"/>
    <property type="match status" value="1"/>
</dbReference>
<evidence type="ECO:0000259" key="3">
    <source>
        <dbReference type="PROSITE" id="PS50004"/>
    </source>
</evidence>
<dbReference type="RefSeq" id="XP_027065503.1">
    <property type="nucleotide sequence ID" value="XM_027209702.2"/>
</dbReference>
<dbReference type="SMART" id="SM00239">
    <property type="entry name" value="C2"/>
    <property type="match status" value="1"/>
</dbReference>
<accession>A0A6P6SH96</accession>
<dbReference type="Gene3D" id="2.60.40.150">
    <property type="entry name" value="C2 domain"/>
    <property type="match status" value="1"/>
</dbReference>
<evidence type="ECO:0000256" key="1">
    <source>
        <dbReference type="ARBA" id="ARBA00022723"/>
    </source>
</evidence>
<dbReference type="GeneID" id="113691533"/>
<dbReference type="PANTHER" id="PTHR46502">
    <property type="entry name" value="C2 DOMAIN-CONTAINING"/>
    <property type="match status" value="1"/>
</dbReference>
<keyword evidence="1" id="KW-0479">Metal-binding</keyword>
<evidence type="ECO:0000313" key="5">
    <source>
        <dbReference type="RefSeq" id="XP_027065503.1"/>
    </source>
</evidence>
<dbReference type="InterPro" id="IPR000008">
    <property type="entry name" value="C2_dom"/>
</dbReference>
<dbReference type="InterPro" id="IPR035892">
    <property type="entry name" value="C2_domain_sf"/>
</dbReference>
<feature type="domain" description="C2" evidence="3">
    <location>
        <begin position="1"/>
        <end position="121"/>
    </location>
</feature>
<dbReference type="Proteomes" id="UP001652660">
    <property type="component" value="Chromosome 6c"/>
</dbReference>
<keyword evidence="2" id="KW-0106">Calcium</keyword>
<dbReference type="AlphaFoldDB" id="A0A6P6SH96"/>
<dbReference type="PANTHER" id="PTHR46502:SF15">
    <property type="entry name" value="16 KDA PHLOEM PROTEIN 1"/>
    <property type="match status" value="1"/>
</dbReference>
<sequence length="168" mass="19088">MANGRLEVLLVEAQGIRDRDKCIPGCLNCLNPCNQATKPYVHILYAEQERTSCVAKGKGKKREWNEKFAFEVKYPDGGEDRVYKIIFRVMDQHKFTEDVFVGESTVYVKDILSIGAEKGKLEVQPRLYRVVQSDKTYSGEISVAFTFTKIKDGIEENPEGRKECANQG</sequence>
<reference evidence="4" key="1">
    <citation type="journal article" date="2025" name="Foods">
        <title>Unveiling the Microbial Signatures of Arabica Coffee Cherries: Insights into Ripeness Specific Diversity, Functional Traits, and Implications for Quality and Safety.</title>
        <authorList>
            <consortium name="RefSeq"/>
            <person name="Tenea G.N."/>
            <person name="Cifuentes V."/>
            <person name="Reyes P."/>
            <person name="Cevallos-Vallejos M."/>
        </authorList>
    </citation>
    <scope>NUCLEOTIDE SEQUENCE [LARGE SCALE GENOMIC DNA]</scope>
</reference>
<evidence type="ECO:0000256" key="2">
    <source>
        <dbReference type="ARBA" id="ARBA00022837"/>
    </source>
</evidence>
<organism evidence="4 5">
    <name type="scientific">Coffea arabica</name>
    <name type="common">Arabian coffee</name>
    <dbReference type="NCBI Taxonomy" id="13443"/>
    <lineage>
        <taxon>Eukaryota</taxon>
        <taxon>Viridiplantae</taxon>
        <taxon>Streptophyta</taxon>
        <taxon>Embryophyta</taxon>
        <taxon>Tracheophyta</taxon>
        <taxon>Spermatophyta</taxon>
        <taxon>Magnoliopsida</taxon>
        <taxon>eudicotyledons</taxon>
        <taxon>Gunneridae</taxon>
        <taxon>Pentapetalae</taxon>
        <taxon>asterids</taxon>
        <taxon>lamiids</taxon>
        <taxon>Gentianales</taxon>
        <taxon>Rubiaceae</taxon>
        <taxon>Ixoroideae</taxon>
        <taxon>Gardenieae complex</taxon>
        <taxon>Bertiereae - Coffeeae clade</taxon>
        <taxon>Coffeeae</taxon>
        <taxon>Coffea</taxon>
    </lineage>
</organism>
<gene>
    <name evidence="5" type="primary">LOC113691533</name>
</gene>
<dbReference type="PROSITE" id="PS50004">
    <property type="entry name" value="C2"/>
    <property type="match status" value="1"/>
</dbReference>
<dbReference type="Pfam" id="PF00168">
    <property type="entry name" value="C2"/>
    <property type="match status" value="1"/>
</dbReference>